<feature type="region of interest" description="Disordered" evidence="1">
    <location>
        <begin position="109"/>
        <end position="178"/>
    </location>
</feature>
<evidence type="ECO:0000256" key="1">
    <source>
        <dbReference type="SAM" id="MobiDB-lite"/>
    </source>
</evidence>
<reference evidence="2 3" key="1">
    <citation type="journal article" date="2018" name="Mol. Biol. Evol.">
        <title>Broad Genomic Sampling Reveals a Smut Pathogenic Ancestry of the Fungal Clade Ustilaginomycotina.</title>
        <authorList>
            <person name="Kijpornyongpan T."/>
            <person name="Mondo S.J."/>
            <person name="Barry K."/>
            <person name="Sandor L."/>
            <person name="Lee J."/>
            <person name="Lipzen A."/>
            <person name="Pangilinan J."/>
            <person name="LaButti K."/>
            <person name="Hainaut M."/>
            <person name="Henrissat B."/>
            <person name="Grigoriev I.V."/>
            <person name="Spatafora J.W."/>
            <person name="Aime M.C."/>
        </authorList>
    </citation>
    <scope>NUCLEOTIDE SEQUENCE [LARGE SCALE GENOMIC DNA]</scope>
    <source>
        <strain evidence="2 3">MCA 4186</strain>
    </source>
</reference>
<evidence type="ECO:0000313" key="3">
    <source>
        <dbReference type="Proteomes" id="UP000245946"/>
    </source>
</evidence>
<accession>A0A316ZDT1</accession>
<organism evidence="2 3">
    <name type="scientific">Tilletiopsis washingtonensis</name>
    <dbReference type="NCBI Taxonomy" id="58919"/>
    <lineage>
        <taxon>Eukaryota</taxon>
        <taxon>Fungi</taxon>
        <taxon>Dikarya</taxon>
        <taxon>Basidiomycota</taxon>
        <taxon>Ustilaginomycotina</taxon>
        <taxon>Exobasidiomycetes</taxon>
        <taxon>Entylomatales</taxon>
        <taxon>Entylomatales incertae sedis</taxon>
        <taxon>Tilletiopsis</taxon>
    </lineage>
</organism>
<gene>
    <name evidence="2" type="ORF">FA09DRAFT_245360</name>
</gene>
<sequence length="178" mass="18423">MEAQDGSARRIASHAGGRGGHIEGAAHACHGCSCACACSLPAAACGWRCCGRLMLGARRRFSAPDAPVAADRSRVEWPPPPPPPQQQHARALSLLGLALASRGPLHVHISTAHGAPSSNRRPLSRACSPSAPSTARTGTPRPASCAVLPRLAGRSRQAPTRCCPNGLLHPHQGKQSRG</sequence>
<name>A0A316ZDT1_9BASI</name>
<dbReference type="Proteomes" id="UP000245946">
    <property type="component" value="Unassembled WGS sequence"/>
</dbReference>
<evidence type="ECO:0000313" key="2">
    <source>
        <dbReference type="EMBL" id="PWN99208.1"/>
    </source>
</evidence>
<dbReference type="RefSeq" id="XP_025599487.1">
    <property type="nucleotide sequence ID" value="XM_025739664.1"/>
</dbReference>
<dbReference type="AlphaFoldDB" id="A0A316ZDT1"/>
<dbReference type="GeneID" id="37267210"/>
<protein>
    <submittedName>
        <fullName evidence="2">Uncharacterized protein</fullName>
    </submittedName>
</protein>
<dbReference type="EMBL" id="KZ819289">
    <property type="protein sequence ID" value="PWN99208.1"/>
    <property type="molecule type" value="Genomic_DNA"/>
</dbReference>
<keyword evidence="3" id="KW-1185">Reference proteome</keyword>
<proteinExistence type="predicted"/>